<dbReference type="Gene3D" id="1.20.1250.20">
    <property type="entry name" value="MFS general substrate transporter like domains"/>
    <property type="match status" value="2"/>
</dbReference>
<accession>A0A9W5YJD5</accession>
<keyword evidence="4" id="KW-0472">Membrane</keyword>
<feature type="transmembrane region" description="Helical" evidence="4">
    <location>
        <begin position="358"/>
        <end position="381"/>
    </location>
</feature>
<dbReference type="InterPro" id="IPR050327">
    <property type="entry name" value="Proton-linked_MCT"/>
</dbReference>
<evidence type="ECO:0000256" key="4">
    <source>
        <dbReference type="SAM" id="Phobius"/>
    </source>
</evidence>
<keyword evidence="4" id="KW-1133">Transmembrane helix</keyword>
<feature type="transmembrane region" description="Helical" evidence="4">
    <location>
        <begin position="246"/>
        <end position="270"/>
    </location>
</feature>
<dbReference type="InterPro" id="IPR036259">
    <property type="entry name" value="MFS_trans_sf"/>
</dbReference>
<feature type="region of interest" description="Disordered" evidence="3">
    <location>
        <begin position="1"/>
        <end position="48"/>
    </location>
</feature>
<dbReference type="AlphaFoldDB" id="A0A9W5YJD5"/>
<feature type="transmembrane region" description="Helical" evidence="4">
    <location>
        <begin position="203"/>
        <end position="225"/>
    </location>
</feature>
<dbReference type="GO" id="GO:0016020">
    <property type="term" value="C:membrane"/>
    <property type="evidence" value="ECO:0007669"/>
    <property type="project" value="UniProtKB-SubCell"/>
</dbReference>
<feature type="transmembrane region" description="Helical" evidence="4">
    <location>
        <begin position="328"/>
        <end position="346"/>
    </location>
</feature>
<feature type="compositionally biased region" description="Basic and acidic residues" evidence="3">
    <location>
        <begin position="20"/>
        <end position="31"/>
    </location>
</feature>
<dbReference type="InterPro" id="IPR011701">
    <property type="entry name" value="MFS"/>
</dbReference>
<feature type="transmembrane region" description="Helical" evidence="4">
    <location>
        <begin position="290"/>
        <end position="316"/>
    </location>
</feature>
<keyword evidence="4" id="KW-0812">Transmembrane</keyword>
<dbReference type="EMBL" id="BROQ01000010">
    <property type="protein sequence ID" value="GKZ18194.1"/>
    <property type="molecule type" value="Genomic_DNA"/>
</dbReference>
<organism evidence="5 6">
    <name type="scientific">Aspergillus brasiliensis</name>
    <dbReference type="NCBI Taxonomy" id="319629"/>
    <lineage>
        <taxon>Eukaryota</taxon>
        <taxon>Fungi</taxon>
        <taxon>Dikarya</taxon>
        <taxon>Ascomycota</taxon>
        <taxon>Pezizomycotina</taxon>
        <taxon>Eurotiomycetes</taxon>
        <taxon>Eurotiomycetidae</taxon>
        <taxon>Eurotiales</taxon>
        <taxon>Aspergillaceae</taxon>
        <taxon>Aspergillus</taxon>
        <taxon>Aspergillus subgen. Circumdati</taxon>
    </lineage>
</organism>
<feature type="transmembrane region" description="Helical" evidence="4">
    <location>
        <begin position="57"/>
        <end position="85"/>
    </location>
</feature>
<dbReference type="GO" id="GO:0022857">
    <property type="term" value="F:transmembrane transporter activity"/>
    <property type="evidence" value="ECO:0007669"/>
    <property type="project" value="InterPro"/>
</dbReference>
<evidence type="ECO:0000313" key="6">
    <source>
        <dbReference type="Proteomes" id="UP001143548"/>
    </source>
</evidence>
<comment type="subcellular location">
    <subcellularLocation>
        <location evidence="1">Membrane</location>
        <topology evidence="1">Multi-pass membrane protein</topology>
    </subcellularLocation>
</comment>
<evidence type="ECO:0000256" key="3">
    <source>
        <dbReference type="SAM" id="MobiDB-lite"/>
    </source>
</evidence>
<evidence type="ECO:0000256" key="2">
    <source>
        <dbReference type="ARBA" id="ARBA00006727"/>
    </source>
</evidence>
<dbReference type="PANTHER" id="PTHR11360:SF177">
    <property type="entry name" value="RIBOFLAVIN TRANSPORTER MCH5"/>
    <property type="match status" value="1"/>
</dbReference>
<feature type="transmembrane region" description="Helical" evidence="4">
    <location>
        <begin position="427"/>
        <end position="447"/>
    </location>
</feature>
<reference evidence="5" key="1">
    <citation type="submission" date="2022-07" db="EMBL/GenBank/DDBJ databases">
        <title>Taxonomy of Aspergillus series Nigri: significant species reduction supported by multi-species coalescent approaches.</title>
        <authorList>
            <person name="Bian C."/>
            <person name="Kusuya Y."/>
            <person name="Sklenar F."/>
            <person name="D'hooge E."/>
            <person name="Yaguchi T."/>
            <person name="Takahashi H."/>
            <person name="Hubka V."/>
        </authorList>
    </citation>
    <scope>NUCLEOTIDE SEQUENCE</scope>
    <source>
        <strain evidence="5">CBS 733.88</strain>
    </source>
</reference>
<evidence type="ECO:0008006" key="7">
    <source>
        <dbReference type="Google" id="ProtNLM"/>
    </source>
</evidence>
<sequence>MSDPENDPFAMNETESPTSDNEKLQRAGGRELRHHSTTTNPTPVDDPIDYPEGGHDAWLVVFGAFCGLTASLGLYNTVGVFEAVVSKDILPNVSSSTTGWIFSVYAFVNWICGMQIGPTFDAMGPRALLLAGTACTLIGIFSFSVCKGLGSSLLLTPSMACVAHWFMRRRGLASGVAFIGSGFGGVIFPLMLQSLLPRVGWGWSIRILAFVLLVLCAISVAFCRSRVPPRKGAETTWRDTLPDPSIFLDGTGAMALTTFGVLFTDLAYFLPITYVPSYYIERQHLSQKEALTGSAASAYQLLAILNAASCGGRYVAGDLADRFGRYNTMIVSLFFCTVSVLCFWLPDIVVSHLENDTLLIVFVVLFGFCSGSNVSLTPICLGQLCDTQEYGRYYASCFTVVAIGVLVSLPIGGGLLSAVTATGKERYWGTALFAGLNYVVAFFCFVWKENELESARASNAGDMKPLFLSRLRYEHSMHLCKAHFPAAVCDAVVCVRTFALGHVGSHPALRAFVCVTRPVGIVAATILEEVRVPGGFQEKVEALAAELIDHVEGHGDKAMLVIRPLIYYL</sequence>
<evidence type="ECO:0000313" key="5">
    <source>
        <dbReference type="EMBL" id="GKZ18194.1"/>
    </source>
</evidence>
<dbReference type="Pfam" id="PF07690">
    <property type="entry name" value="MFS_1"/>
    <property type="match status" value="1"/>
</dbReference>
<proteinExistence type="inferred from homology"/>
<dbReference type="SUPFAM" id="SSF103473">
    <property type="entry name" value="MFS general substrate transporter"/>
    <property type="match status" value="1"/>
</dbReference>
<comment type="similarity">
    <text evidence="2">Belongs to the major facilitator superfamily. Monocarboxylate porter (TC 2.A.1.13) family.</text>
</comment>
<dbReference type="PANTHER" id="PTHR11360">
    <property type="entry name" value="MONOCARBOXYLATE TRANSPORTER"/>
    <property type="match status" value="1"/>
</dbReference>
<dbReference type="CDD" id="cd17352">
    <property type="entry name" value="MFS_MCT_SLC16"/>
    <property type="match status" value="1"/>
</dbReference>
<feature type="transmembrane region" description="Helical" evidence="4">
    <location>
        <begin position="97"/>
        <end position="116"/>
    </location>
</feature>
<name>A0A9W5YJD5_9EURO</name>
<feature type="transmembrane region" description="Helical" evidence="4">
    <location>
        <begin position="393"/>
        <end position="415"/>
    </location>
</feature>
<evidence type="ECO:0000256" key="1">
    <source>
        <dbReference type="ARBA" id="ARBA00004141"/>
    </source>
</evidence>
<feature type="transmembrane region" description="Helical" evidence="4">
    <location>
        <begin position="128"/>
        <end position="150"/>
    </location>
</feature>
<protein>
    <recommendedName>
        <fullName evidence="7">Major facilitator superfamily (MFS) profile domain-containing protein</fullName>
    </recommendedName>
</protein>
<feature type="transmembrane region" description="Helical" evidence="4">
    <location>
        <begin position="171"/>
        <end position="191"/>
    </location>
</feature>
<gene>
    <name evidence="5" type="ORF">AbraCBS73388_000353</name>
</gene>
<comment type="caution">
    <text evidence="5">The sequence shown here is derived from an EMBL/GenBank/DDBJ whole genome shotgun (WGS) entry which is preliminary data.</text>
</comment>
<dbReference type="Proteomes" id="UP001143548">
    <property type="component" value="Unassembled WGS sequence"/>
</dbReference>